<dbReference type="SUPFAM" id="SSF103473">
    <property type="entry name" value="MFS general substrate transporter"/>
    <property type="match status" value="1"/>
</dbReference>
<evidence type="ECO:0000256" key="5">
    <source>
        <dbReference type="ARBA" id="ARBA00022989"/>
    </source>
</evidence>
<comment type="subcellular location">
    <subcellularLocation>
        <location evidence="1">Membrane</location>
        <topology evidence="1">Multi-pass membrane protein</topology>
    </subcellularLocation>
</comment>
<evidence type="ECO:0000313" key="9">
    <source>
        <dbReference type="EMBL" id="ORY76598.1"/>
    </source>
</evidence>
<dbReference type="GO" id="GO:0005886">
    <property type="term" value="C:plasma membrane"/>
    <property type="evidence" value="ECO:0007669"/>
    <property type="project" value="UniProtKB-ARBA"/>
</dbReference>
<feature type="transmembrane region" description="Helical" evidence="7">
    <location>
        <begin position="46"/>
        <end position="65"/>
    </location>
</feature>
<dbReference type="STRING" id="56484.A0A1Y2EYD2"/>
<keyword evidence="10" id="KW-1185">Reference proteome</keyword>
<dbReference type="AlphaFoldDB" id="A0A1Y2EYD2"/>
<dbReference type="RefSeq" id="XP_040722678.1">
    <property type="nucleotide sequence ID" value="XM_040870014.1"/>
</dbReference>
<dbReference type="PANTHER" id="PTHR48022">
    <property type="entry name" value="PLASTIDIC GLUCOSE TRANSPORTER 4"/>
    <property type="match status" value="1"/>
</dbReference>
<dbReference type="InterPro" id="IPR036259">
    <property type="entry name" value="MFS_trans_sf"/>
</dbReference>
<accession>A0A1Y2EYD2</accession>
<feature type="transmembrane region" description="Helical" evidence="7">
    <location>
        <begin position="421"/>
        <end position="443"/>
    </location>
</feature>
<feature type="transmembrane region" description="Helical" evidence="7">
    <location>
        <begin position="384"/>
        <end position="409"/>
    </location>
</feature>
<dbReference type="InterPro" id="IPR050360">
    <property type="entry name" value="MFS_Sugar_Transporters"/>
</dbReference>
<comment type="similarity">
    <text evidence="2">Belongs to the major facilitator superfamily. Sugar transporter (TC 2.A.1.1) family.</text>
</comment>
<name>A0A1Y2EYD2_PROLT</name>
<proteinExistence type="inferred from homology"/>
<reference evidence="9 10" key="1">
    <citation type="submission" date="2016-07" db="EMBL/GenBank/DDBJ databases">
        <title>Pervasive Adenine N6-methylation of Active Genes in Fungi.</title>
        <authorList>
            <consortium name="DOE Joint Genome Institute"/>
            <person name="Mondo S.J."/>
            <person name="Dannebaum R.O."/>
            <person name="Kuo R.C."/>
            <person name="Labutti K."/>
            <person name="Haridas S."/>
            <person name="Kuo A."/>
            <person name="Salamov A."/>
            <person name="Ahrendt S.R."/>
            <person name="Lipzen A."/>
            <person name="Sullivan W."/>
            <person name="Andreopoulos W.B."/>
            <person name="Clum A."/>
            <person name="Lindquist E."/>
            <person name="Daum C."/>
            <person name="Ramamoorthy G.K."/>
            <person name="Gryganskyi A."/>
            <person name="Culley D."/>
            <person name="Magnuson J.K."/>
            <person name="James T.Y."/>
            <person name="O'Malley M.A."/>
            <person name="Stajich J.E."/>
            <person name="Spatafora J.W."/>
            <person name="Visel A."/>
            <person name="Grigoriev I.V."/>
        </authorList>
    </citation>
    <scope>NUCLEOTIDE SEQUENCE [LARGE SCALE GENOMIC DNA]</scope>
    <source>
        <strain evidence="9 10">12-1054</strain>
    </source>
</reference>
<dbReference type="InterPro" id="IPR003663">
    <property type="entry name" value="Sugar/inositol_transpt"/>
</dbReference>
<comment type="caution">
    <text evidence="9">The sequence shown here is derived from an EMBL/GenBank/DDBJ whole genome shotgun (WGS) entry which is preliminary data.</text>
</comment>
<dbReference type="Proteomes" id="UP000193685">
    <property type="component" value="Unassembled WGS sequence"/>
</dbReference>
<dbReference type="Gene3D" id="1.20.1250.20">
    <property type="entry name" value="MFS general substrate transporter like domains"/>
    <property type="match status" value="1"/>
</dbReference>
<evidence type="ECO:0000256" key="4">
    <source>
        <dbReference type="ARBA" id="ARBA00022692"/>
    </source>
</evidence>
<evidence type="ECO:0000256" key="2">
    <source>
        <dbReference type="ARBA" id="ARBA00010992"/>
    </source>
</evidence>
<evidence type="ECO:0000256" key="6">
    <source>
        <dbReference type="ARBA" id="ARBA00023136"/>
    </source>
</evidence>
<organism evidence="9 10">
    <name type="scientific">Protomyces lactucae-debilis</name>
    <dbReference type="NCBI Taxonomy" id="2754530"/>
    <lineage>
        <taxon>Eukaryota</taxon>
        <taxon>Fungi</taxon>
        <taxon>Dikarya</taxon>
        <taxon>Ascomycota</taxon>
        <taxon>Taphrinomycotina</taxon>
        <taxon>Taphrinomycetes</taxon>
        <taxon>Taphrinales</taxon>
        <taxon>Protomycetaceae</taxon>
        <taxon>Protomyces</taxon>
    </lineage>
</organism>
<evidence type="ECO:0000313" key="10">
    <source>
        <dbReference type="Proteomes" id="UP000193685"/>
    </source>
</evidence>
<feature type="domain" description="Major facilitator superfamily (MFS) profile" evidence="8">
    <location>
        <begin position="7"/>
        <end position="474"/>
    </location>
</feature>
<sequence length="524" mass="57019">MGAQRRVVIFSSLALALYGFDQGMLSLVNTNTDYLHTMGLAKESPMVGVIVSVYYLAAAVGALLASKVADTRGRKTAIYCSLILTTLGNLIMFTAGLGPLAKVSPLATMIVGRVVLGLGIGGIDAVIPVYSSELAESGSRGKALAQEFQANIGGLNLAFALNLVLTQTLGKTNEWAWRVPIVSMQIFPLALLSVLHKLPESPRYLISNSEHEAAREALETIYGEDEAESKLKSLQKSADEEGDETIDYKHMLNPKDDAFHPTVITIMGQVNQALTGIGALSVYGPQLFELLGRSTQVAEYLTMGNYVLYFAAMTLAWVLIDKLGRRRLLISGAFTMAAGFLLLTVFAYLAKRYDTQALFSILKHKKSHSGKSDNQETIQTGTSIAGIILLYAITSTFGITSLCPCFLIPSEIFPITARAQGSAISVVIWGISNFAVTLMTPILFNTITYGVFAVFAATNLFSALWTWLYLPESGGRSFEENQAFFKTASDEGSWRVKQVDKQFLGMPRDDEHQGERSRLLGRGR</sequence>
<feature type="transmembrane region" description="Helical" evidence="7">
    <location>
        <begin position="327"/>
        <end position="350"/>
    </location>
</feature>
<feature type="transmembrane region" description="Helical" evidence="7">
    <location>
        <begin position="449"/>
        <end position="470"/>
    </location>
</feature>
<feature type="transmembrane region" description="Helical" evidence="7">
    <location>
        <begin position="258"/>
        <end position="283"/>
    </location>
</feature>
<evidence type="ECO:0000256" key="7">
    <source>
        <dbReference type="SAM" id="Phobius"/>
    </source>
</evidence>
<dbReference type="InterPro" id="IPR020846">
    <property type="entry name" value="MFS_dom"/>
</dbReference>
<feature type="transmembrane region" description="Helical" evidence="7">
    <location>
        <begin position="77"/>
        <end position="98"/>
    </location>
</feature>
<gene>
    <name evidence="9" type="ORF">BCR37DRAFT_383154</name>
</gene>
<evidence type="ECO:0000256" key="3">
    <source>
        <dbReference type="ARBA" id="ARBA00022448"/>
    </source>
</evidence>
<dbReference type="InterPro" id="IPR005828">
    <property type="entry name" value="MFS_sugar_transport-like"/>
</dbReference>
<dbReference type="OrthoDB" id="2544694at2759"/>
<dbReference type="PRINTS" id="PR00171">
    <property type="entry name" value="SUGRTRNSPORT"/>
</dbReference>
<evidence type="ECO:0000256" key="1">
    <source>
        <dbReference type="ARBA" id="ARBA00004141"/>
    </source>
</evidence>
<keyword evidence="4 7" id="KW-0812">Transmembrane</keyword>
<dbReference type="GeneID" id="63786613"/>
<protein>
    <submittedName>
        <fullName evidence="9">General substrate transporter</fullName>
    </submittedName>
</protein>
<feature type="transmembrane region" description="Helical" evidence="7">
    <location>
        <begin position="303"/>
        <end position="320"/>
    </location>
</feature>
<dbReference type="PROSITE" id="PS00217">
    <property type="entry name" value="SUGAR_TRANSPORT_2"/>
    <property type="match status" value="1"/>
</dbReference>
<dbReference type="Pfam" id="PF00083">
    <property type="entry name" value="Sugar_tr"/>
    <property type="match status" value="1"/>
</dbReference>
<dbReference type="PROSITE" id="PS50850">
    <property type="entry name" value="MFS"/>
    <property type="match status" value="1"/>
</dbReference>
<keyword evidence="6 7" id="KW-0472">Membrane</keyword>
<dbReference type="EMBL" id="MCFI01000022">
    <property type="protein sequence ID" value="ORY76598.1"/>
    <property type="molecule type" value="Genomic_DNA"/>
</dbReference>
<dbReference type="PANTHER" id="PTHR48022:SF68">
    <property type="entry name" value="MAJOR FACILITATOR SUPERFAMILY (MFS) PROFILE DOMAIN-CONTAINING PROTEIN-RELATED"/>
    <property type="match status" value="1"/>
</dbReference>
<feature type="transmembrane region" description="Helical" evidence="7">
    <location>
        <begin position="110"/>
        <end position="130"/>
    </location>
</feature>
<keyword evidence="3" id="KW-0813">Transport</keyword>
<evidence type="ECO:0000259" key="8">
    <source>
        <dbReference type="PROSITE" id="PS50850"/>
    </source>
</evidence>
<dbReference type="InterPro" id="IPR005829">
    <property type="entry name" value="Sugar_transporter_CS"/>
</dbReference>
<dbReference type="GO" id="GO:0005351">
    <property type="term" value="F:carbohydrate:proton symporter activity"/>
    <property type="evidence" value="ECO:0007669"/>
    <property type="project" value="TreeGrafter"/>
</dbReference>
<dbReference type="OMA" id="FAGWWTW"/>
<keyword evidence="5 7" id="KW-1133">Transmembrane helix</keyword>